<sequence>MTPTLAFELEVYEADLGRMEFEPYRRAIRMSIPPEIPSPNRGTRQAGAERDVFTDTPSLLGLETQLENAMSA</sequence>
<name>A0A176YRW9_9BRAD</name>
<evidence type="ECO:0000313" key="3">
    <source>
        <dbReference type="Proteomes" id="UP000076959"/>
    </source>
</evidence>
<gene>
    <name evidence="2" type="ORF">AYJ54_00045</name>
</gene>
<accession>A0A176YRW9</accession>
<dbReference type="EMBL" id="LUUB01000057">
    <property type="protein sequence ID" value="OAF09183.1"/>
    <property type="molecule type" value="Genomic_DNA"/>
</dbReference>
<evidence type="ECO:0000256" key="1">
    <source>
        <dbReference type="SAM" id="MobiDB-lite"/>
    </source>
</evidence>
<reference evidence="2 3" key="1">
    <citation type="submission" date="2016-03" db="EMBL/GenBank/DDBJ databases">
        <title>Draft Genome Sequence of the Strain BR 10245 (Bradyrhizobium sp.) isolated from nodules of Centrolobium paraense.</title>
        <authorList>
            <person name="Simoes-Araujo J.L.Sr."/>
            <person name="Barauna A.C."/>
            <person name="Silva K."/>
            <person name="Zilli J.E."/>
        </authorList>
    </citation>
    <scope>NUCLEOTIDE SEQUENCE [LARGE SCALE GENOMIC DNA]</scope>
    <source>
        <strain evidence="2 3">BR 10245</strain>
    </source>
</reference>
<keyword evidence="3" id="KW-1185">Reference proteome</keyword>
<protein>
    <submittedName>
        <fullName evidence="2">Uncharacterized protein</fullName>
    </submittedName>
</protein>
<dbReference type="AlphaFoldDB" id="A0A176YRW9"/>
<dbReference type="Proteomes" id="UP000076959">
    <property type="component" value="Unassembled WGS sequence"/>
</dbReference>
<proteinExistence type="predicted"/>
<comment type="caution">
    <text evidence="2">The sequence shown here is derived from an EMBL/GenBank/DDBJ whole genome shotgun (WGS) entry which is preliminary data.</text>
</comment>
<evidence type="ECO:0000313" key="2">
    <source>
        <dbReference type="EMBL" id="OAF09183.1"/>
    </source>
</evidence>
<feature type="region of interest" description="Disordered" evidence="1">
    <location>
        <begin position="32"/>
        <end position="72"/>
    </location>
</feature>
<organism evidence="2 3">
    <name type="scientific">Bradyrhizobium centrolobii</name>
    <dbReference type="NCBI Taxonomy" id="1505087"/>
    <lineage>
        <taxon>Bacteria</taxon>
        <taxon>Pseudomonadati</taxon>
        <taxon>Pseudomonadota</taxon>
        <taxon>Alphaproteobacteria</taxon>
        <taxon>Hyphomicrobiales</taxon>
        <taxon>Nitrobacteraceae</taxon>
        <taxon>Bradyrhizobium</taxon>
    </lineage>
</organism>